<dbReference type="PANTHER" id="PTHR22808:SF1">
    <property type="entry name" value="RNA CYTOSINE-C(5)-METHYLTRANSFERASE NSUN2-RELATED"/>
    <property type="match status" value="1"/>
</dbReference>
<dbReference type="Gene3D" id="3.40.50.150">
    <property type="entry name" value="Vaccinia Virus protein VP39"/>
    <property type="match status" value="2"/>
</dbReference>
<dbReference type="GO" id="GO:0000049">
    <property type="term" value="F:tRNA binding"/>
    <property type="evidence" value="ECO:0007669"/>
    <property type="project" value="TreeGrafter"/>
</dbReference>
<dbReference type="PRINTS" id="PR02011">
    <property type="entry name" value="RCMTNCL1"/>
</dbReference>
<gene>
    <name evidence="4" type="ORF">GSTENG00017585001</name>
</gene>
<evidence type="ECO:0000259" key="2">
    <source>
        <dbReference type="Pfam" id="PF25376"/>
    </source>
</evidence>
<dbReference type="GO" id="GO:0030488">
    <property type="term" value="P:tRNA methylation"/>
    <property type="evidence" value="ECO:0007669"/>
    <property type="project" value="TreeGrafter"/>
</dbReference>
<feature type="region of interest" description="Disordered" evidence="1">
    <location>
        <begin position="1"/>
        <end position="25"/>
    </location>
</feature>
<dbReference type="PANTHER" id="PTHR22808">
    <property type="entry name" value="NCL1 YEAST -RELATED NOL1/NOP2/FMU SUN DOMAIN-CONTAINING"/>
    <property type="match status" value="1"/>
</dbReference>
<evidence type="ECO:0000259" key="3">
    <source>
        <dbReference type="Pfam" id="PF25378"/>
    </source>
</evidence>
<protein>
    <submittedName>
        <fullName evidence="4">(spotted green pufferfish) hypothetical protein</fullName>
    </submittedName>
</protein>
<dbReference type="Pfam" id="PF25378">
    <property type="entry name" value="PUA_NSUN2"/>
    <property type="match status" value="1"/>
</dbReference>
<feature type="domain" description="RNA cytosine-C(5)-methyltransferase NSUN2-like PUA" evidence="3">
    <location>
        <begin position="533"/>
        <end position="618"/>
    </location>
</feature>
<feature type="region of interest" description="Disordered" evidence="1">
    <location>
        <begin position="345"/>
        <end position="402"/>
    </location>
</feature>
<dbReference type="InterPro" id="IPR029063">
    <property type="entry name" value="SAM-dependent_MTases_sf"/>
</dbReference>
<dbReference type="GO" id="GO:0016428">
    <property type="term" value="F:tRNA (cytidine-5-)-methyltransferase activity"/>
    <property type="evidence" value="ECO:0007669"/>
    <property type="project" value="InterPro"/>
</dbReference>
<dbReference type="GO" id="GO:0005737">
    <property type="term" value="C:cytoplasm"/>
    <property type="evidence" value="ECO:0007669"/>
    <property type="project" value="TreeGrafter"/>
</dbReference>
<proteinExistence type="predicted"/>
<name>Q4SIP0_TETNG</name>
<dbReference type="KEGG" id="tng:GSTEN00017585G001"/>
<accession>Q4SIP0</accession>
<evidence type="ECO:0000256" key="1">
    <source>
        <dbReference type="SAM" id="MobiDB-lite"/>
    </source>
</evidence>
<evidence type="ECO:0000313" key="4">
    <source>
        <dbReference type="EMBL" id="CAF99492.1"/>
    </source>
</evidence>
<reference evidence="4" key="1">
    <citation type="journal article" date="2004" name="Nature">
        <title>Genome duplication in the teleost fish Tetraodon nigroviridis reveals the early vertebrate proto-karyotype.</title>
        <authorList>
            <person name="Jaillon O."/>
            <person name="Aury J.-M."/>
            <person name="Brunet F."/>
            <person name="Petit J.-L."/>
            <person name="Stange-Thomann N."/>
            <person name="Mauceli E."/>
            <person name="Bouneau L."/>
            <person name="Fischer C."/>
            <person name="Ozouf-Costaz C."/>
            <person name="Bernot A."/>
            <person name="Nicaud S."/>
            <person name="Jaffe D."/>
            <person name="Fisher S."/>
            <person name="Lutfalla G."/>
            <person name="Dossat C."/>
            <person name="Segurens B."/>
            <person name="Dasilva C."/>
            <person name="Salanoubat M."/>
            <person name="Levy M."/>
            <person name="Boudet N."/>
            <person name="Castellano S."/>
            <person name="Anthouard V."/>
            <person name="Jubin C."/>
            <person name="Castelli V."/>
            <person name="Katinka M."/>
            <person name="Vacherie B."/>
            <person name="Biemont C."/>
            <person name="Skalli Z."/>
            <person name="Cattolico L."/>
            <person name="Poulain J."/>
            <person name="De Berardinis V."/>
            <person name="Cruaud C."/>
            <person name="Duprat S."/>
            <person name="Brottier P."/>
            <person name="Coutanceau J.-P."/>
            <person name="Gouzy J."/>
            <person name="Parra G."/>
            <person name="Lardier G."/>
            <person name="Chapple C."/>
            <person name="McKernan K.J."/>
            <person name="McEwan P."/>
            <person name="Bosak S."/>
            <person name="Kellis M."/>
            <person name="Volff J.-N."/>
            <person name="Guigo R."/>
            <person name="Zody M.C."/>
            <person name="Mesirov J."/>
            <person name="Lindblad-Toh K."/>
            <person name="Birren B."/>
            <person name="Nusbaum C."/>
            <person name="Kahn D."/>
            <person name="Robinson-Rechavi M."/>
            <person name="Laudet V."/>
            <person name="Schachter V."/>
            <person name="Quetier F."/>
            <person name="Saurin W."/>
            <person name="Scarpelli C."/>
            <person name="Wincker P."/>
            <person name="Lander E.S."/>
            <person name="Weissenbach J."/>
            <person name="Roest Crollius H."/>
        </authorList>
    </citation>
    <scope>NUCLEOTIDE SEQUENCE [LARGE SCALE GENOMIC DNA]</scope>
</reference>
<feature type="compositionally biased region" description="Polar residues" evidence="1">
    <location>
        <begin position="381"/>
        <end position="394"/>
    </location>
</feature>
<organism evidence="4">
    <name type="scientific">Tetraodon nigroviridis</name>
    <name type="common">Spotted green pufferfish</name>
    <name type="synonym">Chelonodon nigroviridis</name>
    <dbReference type="NCBI Taxonomy" id="99883"/>
    <lineage>
        <taxon>Eukaryota</taxon>
        <taxon>Metazoa</taxon>
        <taxon>Chordata</taxon>
        <taxon>Craniata</taxon>
        <taxon>Vertebrata</taxon>
        <taxon>Euteleostomi</taxon>
        <taxon>Actinopterygii</taxon>
        <taxon>Neopterygii</taxon>
        <taxon>Teleostei</taxon>
        <taxon>Neoteleostei</taxon>
        <taxon>Acanthomorphata</taxon>
        <taxon>Eupercaria</taxon>
        <taxon>Tetraodontiformes</taxon>
        <taxon>Tetradontoidea</taxon>
        <taxon>Tetraodontidae</taxon>
        <taxon>Tetraodon</taxon>
    </lineage>
</organism>
<feature type="compositionally biased region" description="Basic and acidic residues" evidence="1">
    <location>
        <begin position="365"/>
        <end position="379"/>
    </location>
</feature>
<dbReference type="InterPro" id="IPR023267">
    <property type="entry name" value="RCMT"/>
</dbReference>
<dbReference type="SUPFAM" id="SSF53335">
    <property type="entry name" value="S-adenosyl-L-methionine-dependent methyltransferases"/>
    <property type="match status" value="1"/>
</dbReference>
<dbReference type="InterPro" id="IPR057285">
    <property type="entry name" value="Pre-PUA_NSUN2"/>
</dbReference>
<dbReference type="InterPro" id="IPR023270">
    <property type="entry name" value="RCMT_NCL1"/>
</dbReference>
<feature type="non-terminal residue" evidence="4">
    <location>
        <position position="627"/>
    </location>
</feature>
<dbReference type="OrthoDB" id="6093671at2759"/>
<sequence>MGKRSRQRQKTQATGRDSRDNAGWGAGYADIVKENKLFEHYYKEQGLVPDGEFESFMEAMREPLPATIRITGYKRYPDEQAWHTNMSRKIIRKSPLLEKFHQFLISETESGNISRQEAVSMIPPLLLKIEPHHKWRWHHEEEHRRVEEMDDQQQPPSPRAPAADSRAWCGTVGCWWEDGVLHCSLNPIEDEAVIASLLEKSEGALELADCSADLPGLKWMPGVTSWKLMTKEGQWYSDWSEVPSSRHTQIRPTMFPPKDPEKLIGMHLERCMRILPHHQNTGGFFVAVLVKKAPMPWNKRYPKVLPHTTQPLPPFPICSVHLFSVTKQSWAFFIPQVRKDVSEASQVASTPADTPHLLETTVQREGAEPEGKGDSREQEESPNGASLTQETPATQDGVCGPPASKKMRLFGYKEDPFVFLTEEDPVFTTIQSFYDLSPDFPKLNVLTRTHEGKKRHLYMVSKELRNVLLNNSERIKVINTGVKVWSRNSDGEEFGCPFRLAQEVRHLNPFSLKVSAQDLESGIYTLQPYIRSRIIRVSVEDIKVLLTQENPFLSKLQDDAHAQAKKICMGSIVLKYIPNPDSPAEPQCPIQLCGWRGKTSIRAFVPRNERFHYLRMLGVEVFRDKQG</sequence>
<dbReference type="AlphaFoldDB" id="Q4SIP0"/>
<dbReference type="InterPro" id="IPR057286">
    <property type="entry name" value="PUA_NSUN2"/>
</dbReference>
<dbReference type="EMBL" id="CAAE01014577">
    <property type="protein sequence ID" value="CAF99492.1"/>
    <property type="molecule type" value="Genomic_DNA"/>
</dbReference>
<dbReference type="GO" id="GO:0005634">
    <property type="term" value="C:nucleus"/>
    <property type="evidence" value="ECO:0007669"/>
    <property type="project" value="TreeGrafter"/>
</dbReference>
<feature type="region of interest" description="Disordered" evidence="1">
    <location>
        <begin position="144"/>
        <end position="165"/>
    </location>
</feature>
<comment type="caution">
    <text evidence="4">The sequence shown here is derived from an EMBL/GenBank/DDBJ whole genome shotgun (WGS) entry which is preliminary data.</text>
</comment>
<reference evidence="4" key="2">
    <citation type="submission" date="2004-02" db="EMBL/GenBank/DDBJ databases">
        <authorList>
            <consortium name="Genoscope"/>
            <consortium name="Whitehead Institute Centre for Genome Research"/>
        </authorList>
    </citation>
    <scope>NUCLEOTIDE SEQUENCE</scope>
</reference>
<dbReference type="Pfam" id="PF25376">
    <property type="entry name" value="Pre-PUA_NSUN2"/>
    <property type="match status" value="1"/>
</dbReference>
<feature type="domain" description="RNA cytosine-C(5)-methyltransferase NSUN2-like pre-PUA" evidence="2">
    <location>
        <begin position="417"/>
        <end position="503"/>
    </location>
</feature>